<dbReference type="RefSeq" id="WP_003952039.1">
    <property type="nucleotide sequence ID" value="NC_020990.1"/>
</dbReference>
<comment type="similarity">
    <text evidence="2 11">Belongs to the WhiB family.</text>
</comment>
<proteinExistence type="inferred from homology"/>
<accession>A0A2A2UGQ7</accession>
<dbReference type="GO" id="GO:0051539">
    <property type="term" value="F:4 iron, 4 sulfur cluster binding"/>
    <property type="evidence" value="ECO:0007669"/>
    <property type="project" value="UniProtKB-UniRule"/>
</dbReference>
<dbReference type="KEGG" id="salb:XNR_0317"/>
<keyword evidence="10 11" id="KW-0804">Transcription</keyword>
<keyword evidence="8 11" id="KW-0238">DNA-binding</keyword>
<keyword evidence="5 11" id="KW-0408">Iron</keyword>
<comment type="cofactor">
    <cofactor evidence="11">
        <name>[4Fe-4S] cluster</name>
        <dbReference type="ChEBI" id="CHEBI:49883"/>
    </cofactor>
    <text evidence="11">Binds 1 [4Fe-4S] cluster per subunit. Following nitrosylation of the [4Fe-4S] cluster binds 1 [4Fe-8(NO)] cluster per subunit.</text>
</comment>
<evidence type="ECO:0000256" key="10">
    <source>
        <dbReference type="ARBA" id="ARBA00023163"/>
    </source>
</evidence>
<feature type="domain" description="4Fe-4S Wbl-type" evidence="12">
    <location>
        <begin position="18"/>
        <end position="75"/>
    </location>
</feature>
<feature type="binding site" evidence="11">
    <location>
        <position position="51"/>
    </location>
    <ligand>
        <name>[4Fe-4S] cluster</name>
        <dbReference type="ChEBI" id="CHEBI:49883"/>
    </ligand>
</feature>
<dbReference type="GO" id="GO:0003677">
    <property type="term" value="F:DNA binding"/>
    <property type="evidence" value="ECO:0007669"/>
    <property type="project" value="UniProtKB-UniRule"/>
</dbReference>
<dbReference type="AlphaFoldDB" id="A0A2A2UGQ7"/>
<dbReference type="GO" id="GO:0046872">
    <property type="term" value="F:metal ion binding"/>
    <property type="evidence" value="ECO:0007669"/>
    <property type="project" value="UniProtKB-KW"/>
</dbReference>
<feature type="binding site" evidence="11">
    <location>
        <position position="45"/>
    </location>
    <ligand>
        <name>[4Fe-4S] cluster</name>
        <dbReference type="ChEBI" id="CHEBI:49883"/>
    </ligand>
</feature>
<evidence type="ECO:0000259" key="12">
    <source>
        <dbReference type="PROSITE" id="PS51674"/>
    </source>
</evidence>
<keyword evidence="6 11" id="KW-0411">Iron-sulfur</keyword>
<sequence length="81" mass="9252">MRIDSTAAHDLAWQEQALCAQTGSEFFFPEPGSSVREAKLICEACDMRAACLSYALAHDERFGVWGGLSEKERERMRRDRR</sequence>
<evidence type="ECO:0000256" key="9">
    <source>
        <dbReference type="ARBA" id="ARBA00023157"/>
    </source>
</evidence>
<evidence type="ECO:0000256" key="11">
    <source>
        <dbReference type="HAMAP-Rule" id="MF_01479"/>
    </source>
</evidence>
<evidence type="ECO:0000256" key="1">
    <source>
        <dbReference type="ARBA" id="ARBA00004496"/>
    </source>
</evidence>
<dbReference type="Proteomes" id="UP000292095">
    <property type="component" value="Unassembled WGS sequence"/>
</dbReference>
<dbReference type="EMBL" id="PKLK01000001">
    <property type="protein sequence ID" value="RZE46773.1"/>
    <property type="molecule type" value="Genomic_DNA"/>
</dbReference>
<dbReference type="EMBL" id="VOGX01000018">
    <property type="protein sequence ID" value="TWV26115.1"/>
    <property type="molecule type" value="Genomic_DNA"/>
</dbReference>
<evidence type="ECO:0000256" key="6">
    <source>
        <dbReference type="ARBA" id="ARBA00023014"/>
    </source>
</evidence>
<accession>A0A126XWN5</accession>
<keyword evidence="19" id="KW-1185">Reference proteome</keyword>
<keyword evidence="3 11" id="KW-0004">4Fe-4S</keyword>
<evidence type="ECO:0000313" key="13">
    <source>
        <dbReference type="EMBL" id="GHI44385.1"/>
    </source>
</evidence>
<comment type="caution">
    <text evidence="14">The sequence shown here is derived from an EMBL/GenBank/DDBJ whole genome shotgun (WGS) entry which is preliminary data.</text>
</comment>
<evidence type="ECO:0000256" key="5">
    <source>
        <dbReference type="ARBA" id="ARBA00023004"/>
    </source>
</evidence>
<dbReference type="GO" id="GO:0005737">
    <property type="term" value="C:cytoplasm"/>
    <property type="evidence" value="ECO:0007669"/>
    <property type="project" value="UniProtKB-SubCell"/>
</dbReference>
<comment type="PTM">
    <text evidence="11">The Fe-S cluster can be nitrosylated by nitric oxide (NO).</text>
</comment>
<dbReference type="GO" id="GO:0045454">
    <property type="term" value="P:cell redox homeostasis"/>
    <property type="evidence" value="ECO:0007669"/>
    <property type="project" value="TreeGrafter"/>
</dbReference>
<gene>
    <name evidence="13" type="primary">whiB_1</name>
    <name evidence="11" type="synonym">whiB</name>
    <name evidence="15" type="ORF">C0Q91_02485</name>
    <name evidence="14" type="ORF">C0Q92_02560</name>
    <name evidence="16" type="ORF">FRZ02_05260</name>
    <name evidence="13" type="ORF">ScoT_05590</name>
</gene>
<comment type="subcellular location">
    <subcellularLocation>
        <location evidence="1 11">Cytoplasm</location>
    </subcellularLocation>
</comment>
<dbReference type="Proteomes" id="UP001051844">
    <property type="component" value="Unassembled WGS sequence"/>
</dbReference>
<evidence type="ECO:0000313" key="18">
    <source>
        <dbReference type="Proteomes" id="UP000292693"/>
    </source>
</evidence>
<dbReference type="InterPro" id="IPR034768">
    <property type="entry name" value="4FE4S_WBL"/>
</dbReference>
<feature type="binding site" evidence="11">
    <location>
        <position position="42"/>
    </location>
    <ligand>
        <name>[4Fe-4S] cluster</name>
        <dbReference type="ChEBI" id="CHEBI:49883"/>
    </ligand>
</feature>
<dbReference type="HAMAP" id="MF_01479">
    <property type="entry name" value="WhiB"/>
    <property type="match status" value="1"/>
</dbReference>
<accession>A0A0X3WQF7</accession>
<dbReference type="PANTHER" id="PTHR38839:SF4">
    <property type="entry name" value="TRANSCRIPTIONAL REGULATOR WHIB"/>
    <property type="match status" value="1"/>
</dbReference>
<evidence type="ECO:0000313" key="15">
    <source>
        <dbReference type="EMBL" id="RZE46773.1"/>
    </source>
</evidence>
<evidence type="ECO:0000313" key="14">
    <source>
        <dbReference type="EMBL" id="RZE29279.1"/>
    </source>
</evidence>
<dbReference type="Proteomes" id="UP000318052">
    <property type="component" value="Unassembled WGS sequence"/>
</dbReference>
<keyword evidence="9 11" id="KW-1015">Disulfide bond</keyword>
<dbReference type="GO" id="GO:0047134">
    <property type="term" value="F:protein-disulfide reductase [NAD(P)H] activity"/>
    <property type="evidence" value="ECO:0007669"/>
    <property type="project" value="TreeGrafter"/>
</dbReference>
<evidence type="ECO:0000313" key="16">
    <source>
        <dbReference type="EMBL" id="TWV26115.1"/>
    </source>
</evidence>
<dbReference type="InterPro" id="IPR003482">
    <property type="entry name" value="Whib"/>
</dbReference>
<reference evidence="16" key="2">
    <citation type="journal article" date="2019" name="Microbiol. Resour. Announc.">
        <title>Draft Genomic Sequences of Streptomyces misionensis and Streptomyces albidoflavus, bacteria applied for phytopathogen biocontrol.</title>
        <authorList>
            <person name="Pylro V."/>
            <person name="Dias A."/>
            <person name="Andreote F."/>
            <person name="Varani A."/>
            <person name="Andreote C."/>
            <person name="Bernardo E."/>
            <person name="Martins T."/>
        </authorList>
    </citation>
    <scope>NUCLEOTIDE SEQUENCE</scope>
    <source>
        <strain evidence="16">77</strain>
    </source>
</reference>
<reference evidence="16" key="3">
    <citation type="submission" date="2019-07" db="EMBL/GenBank/DDBJ databases">
        <authorList>
            <person name="Pylro V."/>
            <person name="Dias A."/>
            <person name="Andreote F."/>
            <person name="Varani A."/>
            <person name="Andreote C."/>
            <person name="Bernardo E."/>
            <person name="Martins T."/>
        </authorList>
    </citation>
    <scope>NUCLEOTIDE SEQUENCE</scope>
    <source>
        <strain evidence="16">77</strain>
    </source>
</reference>
<evidence type="ECO:0000256" key="7">
    <source>
        <dbReference type="ARBA" id="ARBA00023015"/>
    </source>
</evidence>
<evidence type="ECO:0000313" key="19">
    <source>
        <dbReference type="Proteomes" id="UP000318052"/>
    </source>
</evidence>
<feature type="binding site" evidence="11">
    <location>
        <position position="19"/>
    </location>
    <ligand>
        <name>[4Fe-4S] cluster</name>
        <dbReference type="ChEBI" id="CHEBI:49883"/>
    </ligand>
</feature>
<evidence type="ECO:0000256" key="8">
    <source>
        <dbReference type="ARBA" id="ARBA00023125"/>
    </source>
</evidence>
<evidence type="ECO:0000256" key="4">
    <source>
        <dbReference type="ARBA" id="ARBA00022723"/>
    </source>
</evidence>
<evidence type="ECO:0000256" key="3">
    <source>
        <dbReference type="ARBA" id="ARBA00022485"/>
    </source>
</evidence>
<dbReference type="GeneID" id="97266103"/>
<dbReference type="EMBL" id="BNDZ01000003">
    <property type="protein sequence ID" value="GHI44385.1"/>
    <property type="molecule type" value="Genomic_DNA"/>
</dbReference>
<dbReference type="GO" id="GO:0035731">
    <property type="term" value="F:dinitrosyl-iron complex binding"/>
    <property type="evidence" value="ECO:0007669"/>
    <property type="project" value="UniProtKB-UniRule"/>
</dbReference>
<dbReference type="GO" id="GO:0045892">
    <property type="term" value="P:negative regulation of DNA-templated transcription"/>
    <property type="evidence" value="ECO:0007669"/>
    <property type="project" value="TreeGrafter"/>
</dbReference>
<reference evidence="17 18" key="1">
    <citation type="submission" date="2017-12" db="EMBL/GenBank/DDBJ databases">
        <title>Population genomics insights into the ecological differentiation and adaptive evolution in streptomycetes.</title>
        <authorList>
            <person name="Li Y."/>
            <person name="Huang Y."/>
        </authorList>
    </citation>
    <scope>NUCLEOTIDE SEQUENCE [LARGE SCALE GENOMIC DNA]</scope>
    <source>
        <strain evidence="15 17">FXJ.2339</strain>
        <strain evidence="14 18">NBRC 100770</strain>
    </source>
</reference>
<keyword evidence="11" id="KW-0963">Cytoplasm</keyword>
<protein>
    <recommendedName>
        <fullName evidence="11">Transcriptional regulator WhiB</fullName>
    </recommendedName>
</protein>
<comment type="PTM">
    <text evidence="11">Upon Fe-S cluster removal intramolecular disulfide bonds are formed.</text>
</comment>
<keyword evidence="4 11" id="KW-0479">Metal-binding</keyword>
<dbReference type="Proteomes" id="UP000292693">
    <property type="component" value="Unassembled WGS sequence"/>
</dbReference>
<evidence type="ECO:0000256" key="2">
    <source>
        <dbReference type="ARBA" id="ARBA00006597"/>
    </source>
</evidence>
<name>A0A2A2UGQ7_9ACTN</name>
<dbReference type="PROSITE" id="PS51674">
    <property type="entry name" value="4FE4S_WBL"/>
    <property type="match status" value="1"/>
</dbReference>
<keyword evidence="7 11" id="KW-0805">Transcription regulation</keyword>
<dbReference type="Pfam" id="PF02467">
    <property type="entry name" value="Whib"/>
    <property type="match status" value="1"/>
</dbReference>
<comment type="function">
    <text evidence="11">Acts as a transcriptional regulator. Probably redox-responsive. The apo- but not holo-form probably binds DNA.</text>
</comment>
<accession>D6AZZ1</accession>
<dbReference type="EMBL" id="PKLL01000002">
    <property type="protein sequence ID" value="RZE29279.1"/>
    <property type="molecule type" value="Genomic_DNA"/>
</dbReference>
<evidence type="ECO:0000313" key="17">
    <source>
        <dbReference type="Proteomes" id="UP000292095"/>
    </source>
</evidence>
<reference evidence="13" key="4">
    <citation type="submission" date="2022-09" db="EMBL/GenBank/DDBJ databases">
        <title>Whole genome shotgun sequence of Streptomyces albidoflavus NBRC 12854.</title>
        <authorList>
            <person name="Komaki H."/>
            <person name="Tamura T."/>
        </authorList>
    </citation>
    <scope>NUCLEOTIDE SEQUENCE</scope>
    <source>
        <strain evidence="13">NBRC 12854</strain>
    </source>
</reference>
<organism evidence="14 18">
    <name type="scientific">Streptomyces albidoflavus</name>
    <dbReference type="NCBI Taxonomy" id="1886"/>
    <lineage>
        <taxon>Bacteria</taxon>
        <taxon>Bacillati</taxon>
        <taxon>Actinomycetota</taxon>
        <taxon>Actinomycetes</taxon>
        <taxon>Kitasatosporales</taxon>
        <taxon>Streptomycetaceae</taxon>
        <taxon>Streptomyces</taxon>
        <taxon>Streptomyces albidoflavus group</taxon>
    </lineage>
</organism>
<dbReference type="PANTHER" id="PTHR38839">
    <property type="entry name" value="TRANSCRIPTIONAL REGULATOR WHID-RELATED"/>
    <property type="match status" value="1"/>
</dbReference>